<dbReference type="EMBL" id="AGUD01000196">
    <property type="protein sequence ID" value="EHN10917.1"/>
    <property type="molecule type" value="Genomic_DNA"/>
</dbReference>
<dbReference type="PANTHER" id="PTHR31793:SF27">
    <property type="entry name" value="NOVEL THIOESTERASE SUPERFAMILY DOMAIN AND SAPOSIN A-TYPE DOMAIN CONTAINING PROTEIN (0610012H03RIK)"/>
    <property type="match status" value="1"/>
</dbReference>
<protein>
    <submittedName>
        <fullName evidence="3">Putative 4-hydroxybenzoyl-CoA thioesterase</fullName>
    </submittedName>
</protein>
<name>H0E5X6_9ACTN</name>
<reference evidence="3 4" key="1">
    <citation type="journal article" date="2013" name="Biodegradation">
        <title>Quantitative proteomic analysis of ibuprofen-degrading Patulibacter sp. strain I11.</title>
        <authorList>
            <person name="Almeida B."/>
            <person name="Kjeldal H."/>
            <person name="Lolas I."/>
            <person name="Knudsen A.D."/>
            <person name="Carvalho G."/>
            <person name="Nielsen K.L."/>
            <person name="Barreto Crespo M.T."/>
            <person name="Stensballe A."/>
            <person name="Nielsen J.L."/>
        </authorList>
    </citation>
    <scope>NUCLEOTIDE SEQUENCE [LARGE SCALE GENOMIC DNA]</scope>
    <source>
        <strain evidence="3 4">I11</strain>
    </source>
</reference>
<proteinExistence type="inferred from homology"/>
<gene>
    <name evidence="3" type="ORF">PAI11_22270</name>
</gene>
<comment type="similarity">
    <text evidence="1">Belongs to the 4-hydroxybenzoyl-CoA thioesterase family.</text>
</comment>
<organism evidence="3 4">
    <name type="scientific">Patulibacter medicamentivorans</name>
    <dbReference type="NCBI Taxonomy" id="1097667"/>
    <lineage>
        <taxon>Bacteria</taxon>
        <taxon>Bacillati</taxon>
        <taxon>Actinomycetota</taxon>
        <taxon>Thermoleophilia</taxon>
        <taxon>Solirubrobacterales</taxon>
        <taxon>Patulibacteraceae</taxon>
        <taxon>Patulibacter</taxon>
    </lineage>
</organism>
<sequence length="143" mass="15451">MPDAAPPTLADFPFASTITTRWKDNDVYGHVNNVEYYSYFDSAINSFLIREGGLEIATGDAIGVCAQSQCRFLASVSFPGDVRCGVRVGRLGTSSVTYELGLFDDAATLVAEGTFTHVFVDRETRRPVPIPAGLREALGRLVG</sequence>
<dbReference type="Gene3D" id="3.10.129.10">
    <property type="entry name" value="Hotdog Thioesterase"/>
    <property type="match status" value="1"/>
</dbReference>
<dbReference type="RefSeq" id="WP_007574893.1">
    <property type="nucleotide sequence ID" value="NZ_AGUD01000196.1"/>
</dbReference>
<dbReference type="OrthoDB" id="9799036at2"/>
<evidence type="ECO:0000256" key="1">
    <source>
        <dbReference type="ARBA" id="ARBA00005953"/>
    </source>
</evidence>
<comment type="caution">
    <text evidence="3">The sequence shown here is derived from an EMBL/GenBank/DDBJ whole genome shotgun (WGS) entry which is preliminary data.</text>
</comment>
<dbReference type="InterPro" id="IPR029069">
    <property type="entry name" value="HotDog_dom_sf"/>
</dbReference>
<keyword evidence="2" id="KW-0378">Hydrolase</keyword>
<dbReference type="CDD" id="cd00586">
    <property type="entry name" value="4HBT"/>
    <property type="match status" value="1"/>
</dbReference>
<dbReference type="Pfam" id="PF13279">
    <property type="entry name" value="4HBT_2"/>
    <property type="match status" value="1"/>
</dbReference>
<evidence type="ECO:0000313" key="3">
    <source>
        <dbReference type="EMBL" id="EHN10917.1"/>
    </source>
</evidence>
<dbReference type="AlphaFoldDB" id="H0E5X6"/>
<dbReference type="SUPFAM" id="SSF54637">
    <property type="entry name" value="Thioesterase/thiol ester dehydrase-isomerase"/>
    <property type="match status" value="1"/>
</dbReference>
<dbReference type="InterPro" id="IPR050563">
    <property type="entry name" value="4-hydroxybenzoyl-CoA_TE"/>
</dbReference>
<dbReference type="Proteomes" id="UP000005143">
    <property type="component" value="Unassembled WGS sequence"/>
</dbReference>
<evidence type="ECO:0000313" key="4">
    <source>
        <dbReference type="Proteomes" id="UP000005143"/>
    </source>
</evidence>
<dbReference type="GO" id="GO:0047617">
    <property type="term" value="F:fatty acyl-CoA hydrolase activity"/>
    <property type="evidence" value="ECO:0007669"/>
    <property type="project" value="TreeGrafter"/>
</dbReference>
<keyword evidence="4" id="KW-1185">Reference proteome</keyword>
<accession>H0E5X6</accession>
<evidence type="ECO:0000256" key="2">
    <source>
        <dbReference type="ARBA" id="ARBA00022801"/>
    </source>
</evidence>
<dbReference type="PANTHER" id="PTHR31793">
    <property type="entry name" value="4-HYDROXYBENZOYL-COA THIOESTERASE FAMILY MEMBER"/>
    <property type="match status" value="1"/>
</dbReference>